<feature type="transmembrane region" description="Helical" evidence="1">
    <location>
        <begin position="212"/>
        <end position="234"/>
    </location>
</feature>
<keyword evidence="1" id="KW-0472">Membrane</keyword>
<protein>
    <recommendedName>
        <fullName evidence="3">DUF6533 domain-containing protein</fullName>
    </recommendedName>
</protein>
<dbReference type="AlphaFoldDB" id="A0A9P5MNB3"/>
<gene>
    <name evidence="4" type="ORF">DFH94DRAFT_600929</name>
</gene>
<feature type="non-terminal residue" evidence="4">
    <location>
        <position position="1"/>
    </location>
</feature>
<feature type="transmembrane region" description="Helical" evidence="1">
    <location>
        <begin position="189"/>
        <end position="206"/>
    </location>
</feature>
<feature type="domain" description="DUF6533" evidence="3">
    <location>
        <begin position="1"/>
        <end position="43"/>
    </location>
</feature>
<evidence type="ECO:0000313" key="4">
    <source>
        <dbReference type="EMBL" id="KAF8466810.1"/>
    </source>
</evidence>
<accession>A0A9P5MNB3</accession>
<feature type="transmembrane region" description="Helical" evidence="1">
    <location>
        <begin position="33"/>
        <end position="52"/>
    </location>
</feature>
<dbReference type="Proteomes" id="UP000759537">
    <property type="component" value="Unassembled WGS sequence"/>
</dbReference>
<feature type="signal peptide" evidence="2">
    <location>
        <begin position="1"/>
        <end position="21"/>
    </location>
</feature>
<evidence type="ECO:0000256" key="2">
    <source>
        <dbReference type="SAM" id="SignalP"/>
    </source>
</evidence>
<feature type="transmembrane region" description="Helical" evidence="1">
    <location>
        <begin position="72"/>
        <end position="91"/>
    </location>
</feature>
<dbReference type="EMBL" id="WHVB01000039">
    <property type="protein sequence ID" value="KAF8466810.1"/>
    <property type="molecule type" value="Genomic_DNA"/>
</dbReference>
<keyword evidence="5" id="KW-1185">Reference proteome</keyword>
<feature type="transmembrane region" description="Helical" evidence="1">
    <location>
        <begin position="103"/>
        <end position="126"/>
    </location>
</feature>
<organism evidence="4 5">
    <name type="scientific">Russula ochroleuca</name>
    <dbReference type="NCBI Taxonomy" id="152965"/>
    <lineage>
        <taxon>Eukaryota</taxon>
        <taxon>Fungi</taxon>
        <taxon>Dikarya</taxon>
        <taxon>Basidiomycota</taxon>
        <taxon>Agaricomycotina</taxon>
        <taxon>Agaricomycetes</taxon>
        <taxon>Russulales</taxon>
        <taxon>Russulaceae</taxon>
        <taxon>Russula</taxon>
    </lineage>
</organism>
<keyword evidence="1" id="KW-0812">Transmembrane</keyword>
<dbReference type="InterPro" id="IPR045340">
    <property type="entry name" value="DUF6533"/>
</dbReference>
<evidence type="ECO:0000256" key="1">
    <source>
        <dbReference type="SAM" id="Phobius"/>
    </source>
</evidence>
<proteinExistence type="predicted"/>
<feature type="transmembrane region" description="Helical" evidence="1">
    <location>
        <begin position="146"/>
        <end position="168"/>
    </location>
</feature>
<reference evidence="4" key="1">
    <citation type="submission" date="2019-10" db="EMBL/GenBank/DDBJ databases">
        <authorList>
            <consortium name="DOE Joint Genome Institute"/>
            <person name="Kuo A."/>
            <person name="Miyauchi S."/>
            <person name="Kiss E."/>
            <person name="Drula E."/>
            <person name="Kohler A."/>
            <person name="Sanchez-Garcia M."/>
            <person name="Andreopoulos B."/>
            <person name="Barry K.W."/>
            <person name="Bonito G."/>
            <person name="Buee M."/>
            <person name="Carver A."/>
            <person name="Chen C."/>
            <person name="Cichocki N."/>
            <person name="Clum A."/>
            <person name="Culley D."/>
            <person name="Crous P.W."/>
            <person name="Fauchery L."/>
            <person name="Girlanda M."/>
            <person name="Hayes R."/>
            <person name="Keri Z."/>
            <person name="LaButti K."/>
            <person name="Lipzen A."/>
            <person name="Lombard V."/>
            <person name="Magnuson J."/>
            <person name="Maillard F."/>
            <person name="Morin E."/>
            <person name="Murat C."/>
            <person name="Nolan M."/>
            <person name="Ohm R."/>
            <person name="Pangilinan J."/>
            <person name="Pereira M."/>
            <person name="Perotto S."/>
            <person name="Peter M."/>
            <person name="Riley R."/>
            <person name="Sitrit Y."/>
            <person name="Stielow B."/>
            <person name="Szollosi G."/>
            <person name="Zifcakova L."/>
            <person name="Stursova M."/>
            <person name="Spatafora J.W."/>
            <person name="Tedersoo L."/>
            <person name="Vaario L.-M."/>
            <person name="Yamada A."/>
            <person name="Yan M."/>
            <person name="Wang P."/>
            <person name="Xu J."/>
            <person name="Bruns T."/>
            <person name="Baldrian P."/>
            <person name="Vilgalys R."/>
            <person name="Henrissat B."/>
            <person name="Grigoriev I.V."/>
            <person name="Hibbett D."/>
            <person name="Nagy L.G."/>
            <person name="Martin F.M."/>
        </authorList>
    </citation>
    <scope>NUCLEOTIDE SEQUENCE</scope>
    <source>
        <strain evidence="4">Prilba</strain>
    </source>
</reference>
<evidence type="ECO:0000259" key="3">
    <source>
        <dbReference type="Pfam" id="PF20151"/>
    </source>
</evidence>
<feature type="chain" id="PRO_5040236092" description="DUF6533 domain-containing protein" evidence="2">
    <location>
        <begin position="22"/>
        <end position="246"/>
    </location>
</feature>
<reference evidence="4" key="2">
    <citation type="journal article" date="2020" name="Nat. Commun.">
        <title>Large-scale genome sequencing of mycorrhizal fungi provides insights into the early evolution of symbiotic traits.</title>
        <authorList>
            <person name="Miyauchi S."/>
            <person name="Kiss E."/>
            <person name="Kuo A."/>
            <person name="Drula E."/>
            <person name="Kohler A."/>
            <person name="Sanchez-Garcia M."/>
            <person name="Morin E."/>
            <person name="Andreopoulos B."/>
            <person name="Barry K.W."/>
            <person name="Bonito G."/>
            <person name="Buee M."/>
            <person name="Carver A."/>
            <person name="Chen C."/>
            <person name="Cichocki N."/>
            <person name="Clum A."/>
            <person name="Culley D."/>
            <person name="Crous P.W."/>
            <person name="Fauchery L."/>
            <person name="Girlanda M."/>
            <person name="Hayes R.D."/>
            <person name="Keri Z."/>
            <person name="LaButti K."/>
            <person name="Lipzen A."/>
            <person name="Lombard V."/>
            <person name="Magnuson J."/>
            <person name="Maillard F."/>
            <person name="Murat C."/>
            <person name="Nolan M."/>
            <person name="Ohm R.A."/>
            <person name="Pangilinan J."/>
            <person name="Pereira M.F."/>
            <person name="Perotto S."/>
            <person name="Peter M."/>
            <person name="Pfister S."/>
            <person name="Riley R."/>
            <person name="Sitrit Y."/>
            <person name="Stielow J.B."/>
            <person name="Szollosi G."/>
            <person name="Zifcakova L."/>
            <person name="Stursova M."/>
            <person name="Spatafora J.W."/>
            <person name="Tedersoo L."/>
            <person name="Vaario L.M."/>
            <person name="Yamada A."/>
            <person name="Yan M."/>
            <person name="Wang P."/>
            <person name="Xu J."/>
            <person name="Bruns T."/>
            <person name="Baldrian P."/>
            <person name="Vilgalys R."/>
            <person name="Dunand C."/>
            <person name="Henrissat B."/>
            <person name="Grigoriev I.V."/>
            <person name="Hibbett D."/>
            <person name="Nagy L.G."/>
            <person name="Martin F.M."/>
        </authorList>
    </citation>
    <scope>NUCLEOTIDE SEQUENCE</scope>
    <source>
        <strain evidence="4">Prilba</strain>
    </source>
</reference>
<dbReference type="Pfam" id="PF20151">
    <property type="entry name" value="DUF6533"/>
    <property type="match status" value="1"/>
</dbReference>
<keyword evidence="1" id="KW-1133">Transmembrane helix</keyword>
<feature type="non-terminal residue" evidence="4">
    <location>
        <position position="246"/>
    </location>
</feature>
<sequence length="246" mass="27323">VAALSFLVWDVLITLDQEVDAIWSRTNTSYSKWLFFFVRYFAVAMQISLLFVGTELSIGFHYTDSDCVKWYIYQEVGTQLLIAAVESVLIVRVHALYDRNLSVTVPLVVLFVLENISMIVTLVIVIPGVHFDATCTVIRSPPTLLIFAAAFVLFETVLFVLTLIKFLVALRGGWGRTPVVFLLVRDGTWAFILIFVTLCINAGFYIGEGNSAISAIAFPWLLSIESFAGARVVLNLHAISSDPSSD</sequence>
<comment type="caution">
    <text evidence="4">The sequence shown here is derived from an EMBL/GenBank/DDBJ whole genome shotgun (WGS) entry which is preliminary data.</text>
</comment>
<keyword evidence="2" id="KW-0732">Signal</keyword>
<name>A0A9P5MNB3_9AGAM</name>
<dbReference type="OrthoDB" id="2637653at2759"/>
<evidence type="ECO:0000313" key="5">
    <source>
        <dbReference type="Proteomes" id="UP000759537"/>
    </source>
</evidence>